<keyword evidence="3" id="KW-1185">Reference proteome</keyword>
<dbReference type="Proteomes" id="UP000431269">
    <property type="component" value="Chromosome"/>
</dbReference>
<gene>
    <name evidence="2" type="ORF">DSM104635_01944</name>
</gene>
<dbReference type="RefSeq" id="WP_158765991.1">
    <property type="nucleotide sequence ID" value="NZ_CP047045.1"/>
</dbReference>
<dbReference type="Pfam" id="PF07978">
    <property type="entry name" value="NIPSNAP"/>
    <property type="match status" value="1"/>
</dbReference>
<organism evidence="2 3">
    <name type="scientific">Terricaulis silvestris</name>
    <dbReference type="NCBI Taxonomy" id="2686094"/>
    <lineage>
        <taxon>Bacteria</taxon>
        <taxon>Pseudomonadati</taxon>
        <taxon>Pseudomonadota</taxon>
        <taxon>Alphaproteobacteria</taxon>
        <taxon>Caulobacterales</taxon>
        <taxon>Caulobacteraceae</taxon>
        <taxon>Terricaulis</taxon>
    </lineage>
</organism>
<reference evidence="3" key="1">
    <citation type="submission" date="2019-12" db="EMBL/GenBank/DDBJ databases">
        <title>Complete genome of Terracaulis silvestris 0127_4.</title>
        <authorList>
            <person name="Vieira S."/>
            <person name="Riedel T."/>
            <person name="Sproer C."/>
            <person name="Pascual J."/>
            <person name="Boedeker C."/>
            <person name="Overmann J."/>
        </authorList>
    </citation>
    <scope>NUCLEOTIDE SEQUENCE [LARGE SCALE GENOMIC DNA]</scope>
    <source>
        <strain evidence="3">0127_4</strain>
    </source>
</reference>
<feature type="domain" description="NIPSNAP" evidence="1">
    <location>
        <begin position="7"/>
        <end position="102"/>
    </location>
</feature>
<evidence type="ECO:0000313" key="3">
    <source>
        <dbReference type="Proteomes" id="UP000431269"/>
    </source>
</evidence>
<dbReference type="SUPFAM" id="SSF54909">
    <property type="entry name" value="Dimeric alpha+beta barrel"/>
    <property type="match status" value="1"/>
</dbReference>
<dbReference type="Gene3D" id="3.30.70.100">
    <property type="match status" value="1"/>
</dbReference>
<accession>A0A6I6MVA2</accession>
<evidence type="ECO:0000313" key="2">
    <source>
        <dbReference type="EMBL" id="QGZ95103.1"/>
    </source>
</evidence>
<evidence type="ECO:0000259" key="1">
    <source>
        <dbReference type="Pfam" id="PF07978"/>
    </source>
</evidence>
<dbReference type="KEGG" id="tsv:DSM104635_01944"/>
<dbReference type="InterPro" id="IPR012577">
    <property type="entry name" value="NIPSNAP"/>
</dbReference>
<name>A0A6I6MVA2_9CAUL</name>
<proteinExistence type="predicted"/>
<sequence>MPSPAVYELRNYTTQPGQRDVLIALFEREFIESQETLGARVVATFRNLDNPDRFVWIRSFETIAARAAALDGFYSGPIWQASRTAANATIIDSDDVLQLRPISGDPTLGATLRPAMGATAIPETLIVSTTYFLADRQDDAFAALYAREVLPILREIGAEPFATFATEHAPNSYPRLPVRETETVFVTLSYFASEQAHREHMSATSAALRDVAGVVQPWIIAPTQALRLQPTARSLLR</sequence>
<dbReference type="AlphaFoldDB" id="A0A6I6MVA2"/>
<dbReference type="InterPro" id="IPR011008">
    <property type="entry name" value="Dimeric_a/b-barrel"/>
</dbReference>
<protein>
    <recommendedName>
        <fullName evidence="1">NIPSNAP domain-containing protein</fullName>
    </recommendedName>
</protein>
<dbReference type="EMBL" id="CP047045">
    <property type="protein sequence ID" value="QGZ95103.1"/>
    <property type="molecule type" value="Genomic_DNA"/>
</dbReference>